<dbReference type="PANTHER" id="PTHR31770">
    <property type="entry name" value="CHEMOKINE-LIKE PROTEIN TAFA FAMILY MEMBER"/>
    <property type="match status" value="1"/>
</dbReference>
<evidence type="ECO:0000313" key="4">
    <source>
        <dbReference type="Proteomes" id="UP001142489"/>
    </source>
</evidence>
<accession>A0A9Q0XJR8</accession>
<comment type="similarity">
    <text evidence="1">Belongs to the TAFA family.</text>
</comment>
<dbReference type="InterPro" id="IPR051743">
    <property type="entry name" value="TAFA_chemokine-like"/>
</dbReference>
<keyword evidence="2" id="KW-0732">Signal</keyword>
<evidence type="ECO:0000256" key="1">
    <source>
        <dbReference type="ARBA" id="ARBA00006101"/>
    </source>
</evidence>
<dbReference type="Proteomes" id="UP001142489">
    <property type="component" value="Unassembled WGS sequence"/>
</dbReference>
<dbReference type="AlphaFoldDB" id="A0A9Q0XJR8"/>
<comment type="caution">
    <text evidence="3">The sequence shown here is derived from an EMBL/GenBank/DDBJ whole genome shotgun (WGS) entry which is preliminary data.</text>
</comment>
<dbReference type="Pfam" id="PF12020">
    <property type="entry name" value="TAFA"/>
    <property type="match status" value="1"/>
</dbReference>
<evidence type="ECO:0000256" key="2">
    <source>
        <dbReference type="ARBA" id="ARBA00022729"/>
    </source>
</evidence>
<dbReference type="GO" id="GO:0005615">
    <property type="term" value="C:extracellular space"/>
    <property type="evidence" value="ECO:0007669"/>
    <property type="project" value="TreeGrafter"/>
</dbReference>
<gene>
    <name evidence="3" type="ORF">JRQ81_003209</name>
</gene>
<name>A0A9Q0XJR8_9SAUR</name>
<protein>
    <recommendedName>
        <fullName evidence="5">Protein FAM19A1</fullName>
    </recommendedName>
</protein>
<reference evidence="3" key="1">
    <citation type="journal article" date="2023" name="DNA Res.">
        <title>Chromosome-level genome assembly of Phrynocephalus forsythii using third-generation DNA sequencing and Hi-C analysis.</title>
        <authorList>
            <person name="Qi Y."/>
            <person name="Zhao W."/>
            <person name="Zhao Y."/>
            <person name="Niu C."/>
            <person name="Cao S."/>
            <person name="Zhang Y."/>
        </authorList>
    </citation>
    <scope>NUCLEOTIDE SEQUENCE</scope>
    <source>
        <tissue evidence="3">Muscle</tissue>
    </source>
</reference>
<dbReference type="PANTHER" id="PTHR31770:SF2">
    <property type="entry name" value="CHEMOKINE-LIKE PROTEIN TAFA-1"/>
    <property type="match status" value="1"/>
</dbReference>
<keyword evidence="4" id="KW-1185">Reference proteome</keyword>
<sequence>QNLQWKKLKKAEHKYAATTIKTQREREKAKVYFPFCFSSDDKSFSLRLCELLYAIPLPWMQGKLNKCSIQRSFKKLTLGQCERAFLQAVSIGSVGQSELENGTCTGKYIHKCFLCSLLASIVIGKWWCEMEPCLEGEECKTLPDNSGWMCATGNKVKTTRVCSFSFSCFLPLSGAFISHSSDLFYPPAFGEQS</sequence>
<evidence type="ECO:0000313" key="3">
    <source>
        <dbReference type="EMBL" id="KAJ7317047.1"/>
    </source>
</evidence>
<dbReference type="GO" id="GO:0014016">
    <property type="term" value="P:neuroblast differentiation"/>
    <property type="evidence" value="ECO:0007669"/>
    <property type="project" value="TreeGrafter"/>
</dbReference>
<organism evidence="3 4">
    <name type="scientific">Phrynocephalus forsythii</name>
    <dbReference type="NCBI Taxonomy" id="171643"/>
    <lineage>
        <taxon>Eukaryota</taxon>
        <taxon>Metazoa</taxon>
        <taxon>Chordata</taxon>
        <taxon>Craniata</taxon>
        <taxon>Vertebrata</taxon>
        <taxon>Euteleostomi</taxon>
        <taxon>Lepidosauria</taxon>
        <taxon>Squamata</taxon>
        <taxon>Bifurcata</taxon>
        <taxon>Unidentata</taxon>
        <taxon>Episquamata</taxon>
        <taxon>Toxicofera</taxon>
        <taxon>Iguania</taxon>
        <taxon>Acrodonta</taxon>
        <taxon>Agamidae</taxon>
        <taxon>Agaminae</taxon>
        <taxon>Phrynocephalus</taxon>
    </lineage>
</organism>
<dbReference type="GO" id="GO:0048018">
    <property type="term" value="F:receptor ligand activity"/>
    <property type="evidence" value="ECO:0007669"/>
    <property type="project" value="TreeGrafter"/>
</dbReference>
<feature type="non-terminal residue" evidence="3">
    <location>
        <position position="1"/>
    </location>
</feature>
<evidence type="ECO:0008006" key="5">
    <source>
        <dbReference type="Google" id="ProtNLM"/>
    </source>
</evidence>
<dbReference type="EMBL" id="JAPFRF010000011">
    <property type="protein sequence ID" value="KAJ7317047.1"/>
    <property type="molecule type" value="Genomic_DNA"/>
</dbReference>
<dbReference type="InterPro" id="IPR020350">
    <property type="entry name" value="Chemokine-like_TAFA"/>
</dbReference>
<dbReference type="GO" id="GO:1902692">
    <property type="term" value="P:regulation of neuroblast proliferation"/>
    <property type="evidence" value="ECO:0007669"/>
    <property type="project" value="TreeGrafter"/>
</dbReference>
<proteinExistence type="inferred from homology"/>